<reference evidence="2 3" key="1">
    <citation type="submission" date="2019-04" db="EMBL/GenBank/DDBJ databases">
        <title>Genome sequencing of Clostridium botulinum Groups I-IV and Clostridium butyricum.</title>
        <authorList>
            <person name="Brunt J."/>
            <person name="Van Vliet A.H.M."/>
            <person name="Stringer S.C."/>
            <person name="Carter A.T."/>
            <person name="Peck M.W."/>
        </authorList>
    </citation>
    <scope>NUCLEOTIDE SEQUENCE [LARGE SCALE GENOMIC DNA]</scope>
    <source>
        <strain evidence="2 3">IFR 18/094</strain>
    </source>
</reference>
<feature type="domain" description="Hemerythrin-like" evidence="1">
    <location>
        <begin position="3"/>
        <end position="138"/>
    </location>
</feature>
<evidence type="ECO:0000259" key="1">
    <source>
        <dbReference type="Pfam" id="PF01814"/>
    </source>
</evidence>
<dbReference type="EMBL" id="SXDP01000002">
    <property type="protein sequence ID" value="NEZ46205.1"/>
    <property type="molecule type" value="Genomic_DNA"/>
</dbReference>
<evidence type="ECO:0000313" key="2">
    <source>
        <dbReference type="EMBL" id="NEZ46205.1"/>
    </source>
</evidence>
<dbReference type="PANTHER" id="PTHR39966:SF1">
    <property type="entry name" value="HEMERYTHRIN-LIKE DOMAIN-CONTAINING PROTEIN"/>
    <property type="match status" value="1"/>
</dbReference>
<dbReference type="RefSeq" id="WP_163248514.1">
    <property type="nucleotide sequence ID" value="NZ_SXDP01000002.1"/>
</dbReference>
<dbReference type="GO" id="GO:0005886">
    <property type="term" value="C:plasma membrane"/>
    <property type="evidence" value="ECO:0007669"/>
    <property type="project" value="TreeGrafter"/>
</dbReference>
<name>A0A6M0R7N1_9CLOT</name>
<dbReference type="Gene3D" id="1.20.120.520">
    <property type="entry name" value="nmb1532 protein domain like"/>
    <property type="match status" value="1"/>
</dbReference>
<dbReference type="Pfam" id="PF01814">
    <property type="entry name" value="Hemerythrin"/>
    <property type="match status" value="1"/>
</dbReference>
<dbReference type="PANTHER" id="PTHR39966">
    <property type="entry name" value="BLL2471 PROTEIN-RELATED"/>
    <property type="match status" value="1"/>
</dbReference>
<dbReference type="InterPro" id="IPR012312">
    <property type="entry name" value="Hemerythrin-like"/>
</dbReference>
<sequence>MYGIEILVDEHDKILLFIDKMEKICMEILQGGDVPVSIFRQGILFIRNFADSHHHKKEEEILFKYMIENLGGLANKLVKNGMLVEHDLARLHVMQLEKALNEYERINSVKNKLDIIGNMMSYIYILRRHIEKENTVVYIFAENNLSKKIKEEINIKTRLIEEKAKNEELLKPYEKFLTRLAT</sequence>
<keyword evidence="3" id="KW-1185">Reference proteome</keyword>
<evidence type="ECO:0000313" key="3">
    <source>
        <dbReference type="Proteomes" id="UP000473885"/>
    </source>
</evidence>
<gene>
    <name evidence="2" type="ORF">FDF74_03140</name>
</gene>
<dbReference type="Proteomes" id="UP000473885">
    <property type="component" value="Unassembled WGS sequence"/>
</dbReference>
<protein>
    <recommendedName>
        <fullName evidence="1">Hemerythrin-like domain-containing protein</fullName>
    </recommendedName>
</protein>
<comment type="caution">
    <text evidence="2">The sequence shown here is derived from an EMBL/GenBank/DDBJ whole genome shotgun (WGS) entry which is preliminary data.</text>
</comment>
<organism evidence="2 3">
    <name type="scientific">Clostridium niameyense</name>
    <dbReference type="NCBI Taxonomy" id="1622073"/>
    <lineage>
        <taxon>Bacteria</taxon>
        <taxon>Bacillati</taxon>
        <taxon>Bacillota</taxon>
        <taxon>Clostridia</taxon>
        <taxon>Eubacteriales</taxon>
        <taxon>Clostridiaceae</taxon>
        <taxon>Clostridium</taxon>
    </lineage>
</organism>
<dbReference type="AlphaFoldDB" id="A0A6M0R7N1"/>
<proteinExistence type="predicted"/>
<accession>A0A6M0R7N1</accession>